<evidence type="ECO:0000256" key="6">
    <source>
        <dbReference type="ARBA" id="ARBA00022679"/>
    </source>
</evidence>
<evidence type="ECO:0000256" key="1">
    <source>
        <dbReference type="ARBA" id="ARBA00004651"/>
    </source>
</evidence>
<keyword evidence="6" id="KW-0808">Transferase</keyword>
<reference evidence="23 24" key="1">
    <citation type="submission" date="2018-05" db="EMBL/GenBank/DDBJ databases">
        <title>Genome comparison of Eubacterium sp.</title>
        <authorList>
            <person name="Feng Y."/>
            <person name="Sanchez-Andrea I."/>
            <person name="Stams A.J.M."/>
            <person name="De Vos W.M."/>
        </authorList>
    </citation>
    <scope>NUCLEOTIDE SEQUENCE [LARGE SCALE GENOMIC DNA]</scope>
    <source>
        <strain evidence="23 24">YI</strain>
    </source>
</reference>
<feature type="transmembrane region" description="Helical" evidence="22">
    <location>
        <begin position="270"/>
        <end position="290"/>
    </location>
</feature>
<feature type="transmembrane region" description="Helical" evidence="22">
    <location>
        <begin position="333"/>
        <end position="357"/>
    </location>
</feature>
<dbReference type="AlphaFoldDB" id="A0A2A5TA17"/>
<dbReference type="NCBIfam" id="TIGR02614">
    <property type="entry name" value="ftsW"/>
    <property type="match status" value="1"/>
</dbReference>
<feature type="transmembrane region" description="Helical" evidence="22">
    <location>
        <begin position="43"/>
        <end position="64"/>
    </location>
</feature>
<keyword evidence="11 22" id="KW-0472">Membrane</keyword>
<comment type="pathway">
    <text evidence="2">Cell wall biogenesis; peptidoglycan biosynthesis.</text>
</comment>
<evidence type="ECO:0000256" key="9">
    <source>
        <dbReference type="ARBA" id="ARBA00022984"/>
    </source>
</evidence>
<evidence type="ECO:0000256" key="2">
    <source>
        <dbReference type="ARBA" id="ARBA00004752"/>
    </source>
</evidence>
<dbReference type="GO" id="GO:0071555">
    <property type="term" value="P:cell wall organization"/>
    <property type="evidence" value="ECO:0007669"/>
    <property type="project" value="UniProtKB-KW"/>
</dbReference>
<evidence type="ECO:0000256" key="21">
    <source>
        <dbReference type="ARBA" id="ARBA00049966"/>
    </source>
</evidence>
<dbReference type="Proteomes" id="UP000218387">
    <property type="component" value="Chromosome"/>
</dbReference>
<dbReference type="GO" id="GO:0015648">
    <property type="term" value="F:lipid-linked peptidoglycan transporter activity"/>
    <property type="evidence" value="ECO:0007669"/>
    <property type="project" value="TreeGrafter"/>
</dbReference>
<evidence type="ECO:0000256" key="17">
    <source>
        <dbReference type="ARBA" id="ARBA00041185"/>
    </source>
</evidence>
<keyword evidence="13" id="KW-0961">Cell wall biogenesis/degradation</keyword>
<keyword evidence="3" id="KW-1003">Cell membrane</keyword>
<feature type="transmembrane region" description="Helical" evidence="22">
    <location>
        <begin position="149"/>
        <end position="182"/>
    </location>
</feature>
<feature type="transmembrane region" description="Helical" evidence="22">
    <location>
        <begin position="12"/>
        <end position="31"/>
    </location>
</feature>
<keyword evidence="7 22" id="KW-0812">Transmembrane</keyword>
<evidence type="ECO:0000256" key="20">
    <source>
        <dbReference type="ARBA" id="ARBA00049902"/>
    </source>
</evidence>
<keyword evidence="5" id="KW-0328">Glycosyltransferase</keyword>
<dbReference type="RefSeq" id="WP_074617303.1">
    <property type="nucleotide sequence ID" value="NZ_CP029487.1"/>
</dbReference>
<evidence type="ECO:0000256" key="19">
    <source>
        <dbReference type="ARBA" id="ARBA00044770"/>
    </source>
</evidence>
<evidence type="ECO:0000313" key="23">
    <source>
        <dbReference type="EMBL" id="QCT70697.1"/>
    </source>
</evidence>
<comment type="catalytic activity">
    <reaction evidence="20">
        <text>[GlcNAc-(1-&gt;4)-Mur2Ac(oyl-L-Ala-gamma-D-Glu-L-Lys-D-Ala-D-Ala)](n)-di-trans,octa-cis-undecaprenyl diphosphate + beta-D-GlcNAc-(1-&gt;4)-Mur2Ac(oyl-L-Ala-gamma-D-Glu-L-Lys-D-Ala-D-Ala)-di-trans,octa-cis-undecaprenyl diphosphate = [GlcNAc-(1-&gt;4)-Mur2Ac(oyl-L-Ala-gamma-D-Glu-L-Lys-D-Ala-D-Ala)](n+1)-di-trans,octa-cis-undecaprenyl diphosphate + di-trans,octa-cis-undecaprenyl diphosphate + H(+)</text>
        <dbReference type="Rhea" id="RHEA:23708"/>
        <dbReference type="Rhea" id="RHEA-COMP:9602"/>
        <dbReference type="Rhea" id="RHEA-COMP:9603"/>
        <dbReference type="ChEBI" id="CHEBI:15378"/>
        <dbReference type="ChEBI" id="CHEBI:58405"/>
        <dbReference type="ChEBI" id="CHEBI:60033"/>
        <dbReference type="ChEBI" id="CHEBI:78435"/>
        <dbReference type="EC" id="2.4.99.28"/>
    </reaction>
</comment>
<comment type="function">
    <text evidence="21">Peptidoglycan polymerase that is essential for cell division.</text>
</comment>
<dbReference type="PANTHER" id="PTHR30474">
    <property type="entry name" value="CELL CYCLE PROTEIN"/>
    <property type="match status" value="1"/>
</dbReference>
<evidence type="ECO:0000256" key="14">
    <source>
        <dbReference type="ARBA" id="ARBA00032370"/>
    </source>
</evidence>
<feature type="transmembrane region" description="Helical" evidence="22">
    <location>
        <begin position="76"/>
        <end position="96"/>
    </location>
</feature>
<dbReference type="PANTHER" id="PTHR30474:SF2">
    <property type="entry name" value="PEPTIDOGLYCAN GLYCOSYLTRANSFERASE FTSW-RELATED"/>
    <property type="match status" value="1"/>
</dbReference>
<evidence type="ECO:0000256" key="5">
    <source>
        <dbReference type="ARBA" id="ARBA00022676"/>
    </source>
</evidence>
<keyword evidence="24" id="KW-1185">Reference proteome</keyword>
<dbReference type="GO" id="GO:0005886">
    <property type="term" value="C:plasma membrane"/>
    <property type="evidence" value="ECO:0007669"/>
    <property type="project" value="UniProtKB-SubCell"/>
</dbReference>
<evidence type="ECO:0000256" key="10">
    <source>
        <dbReference type="ARBA" id="ARBA00022989"/>
    </source>
</evidence>
<dbReference type="EMBL" id="CP029487">
    <property type="protein sequence ID" value="QCT70697.1"/>
    <property type="molecule type" value="Genomic_DNA"/>
</dbReference>
<keyword evidence="8" id="KW-0133">Cell shape</keyword>
<comment type="similarity">
    <text evidence="16">Belongs to the SEDS family. FtsW subfamily.</text>
</comment>
<feature type="transmembrane region" description="Helical" evidence="22">
    <location>
        <begin position="189"/>
        <end position="206"/>
    </location>
</feature>
<name>A0A2A5TA17_EUBML</name>
<dbReference type="EC" id="2.4.99.28" evidence="19"/>
<feature type="transmembrane region" description="Helical" evidence="22">
    <location>
        <begin position="302"/>
        <end position="327"/>
    </location>
</feature>
<evidence type="ECO:0000256" key="18">
    <source>
        <dbReference type="ARBA" id="ARBA00041418"/>
    </source>
</evidence>
<evidence type="ECO:0000256" key="7">
    <source>
        <dbReference type="ARBA" id="ARBA00022692"/>
    </source>
</evidence>
<evidence type="ECO:0000256" key="3">
    <source>
        <dbReference type="ARBA" id="ARBA00022475"/>
    </source>
</evidence>
<keyword evidence="12" id="KW-0131">Cell cycle</keyword>
<proteinExistence type="inferred from homology"/>
<sequence>MKKGKVDRPFVIALLILVGFGLLMVFSASMYSSTVDGSKGYSLFLKQFGFVALGLLVMGFMSNIDYRKYNNKKISMILLGVTVFLLLLVLIPGIGVKVNDARRWLNVGIGQFQPSELAKVTGILYLSSLLTREPEVLNGSTWEFTKQCMIPIFLICGITAIEPSLSAAMAIGFGMVAVLYFAGVRFKRFAPYAALGAAGVIGLMILEPWRLERFNVFLGRGSYDYQITQSLLAIGTGGIFGQGLGNGKQKFLFLPELQNDFIFANIGEEFGLIGCVFVLGLFAFIIWRGFKIANTSPDRFGYLYTSSVMLLLGFQVFVNVGVATSVIPVTGMALPFVSAGGTSMVVLFAMLGPILNISRQADLRKRKGRRK</sequence>
<evidence type="ECO:0000256" key="15">
    <source>
        <dbReference type="ARBA" id="ARBA00033270"/>
    </source>
</evidence>
<dbReference type="InterPro" id="IPR013437">
    <property type="entry name" value="FtsW"/>
</dbReference>
<evidence type="ECO:0000256" key="12">
    <source>
        <dbReference type="ARBA" id="ARBA00023306"/>
    </source>
</evidence>
<evidence type="ECO:0000256" key="13">
    <source>
        <dbReference type="ARBA" id="ARBA00023316"/>
    </source>
</evidence>
<dbReference type="InterPro" id="IPR001182">
    <property type="entry name" value="FtsW/RodA"/>
</dbReference>
<evidence type="ECO:0000256" key="11">
    <source>
        <dbReference type="ARBA" id="ARBA00023136"/>
    </source>
</evidence>
<dbReference type="GO" id="GO:0008360">
    <property type="term" value="P:regulation of cell shape"/>
    <property type="evidence" value="ECO:0007669"/>
    <property type="project" value="UniProtKB-KW"/>
</dbReference>
<keyword evidence="9" id="KW-0573">Peptidoglycan synthesis</keyword>
<dbReference type="GO" id="GO:0009252">
    <property type="term" value="P:peptidoglycan biosynthetic process"/>
    <property type="evidence" value="ECO:0007669"/>
    <property type="project" value="UniProtKB-KW"/>
</dbReference>
<gene>
    <name evidence="23" type="primary">ftsW</name>
    <name evidence="23" type="ORF">CPZ25_004925</name>
</gene>
<organism evidence="23 24">
    <name type="scientific">Eubacterium maltosivorans</name>
    <dbReference type="NCBI Taxonomy" id="2041044"/>
    <lineage>
        <taxon>Bacteria</taxon>
        <taxon>Bacillati</taxon>
        <taxon>Bacillota</taxon>
        <taxon>Clostridia</taxon>
        <taxon>Eubacteriales</taxon>
        <taxon>Eubacteriaceae</taxon>
        <taxon>Eubacterium</taxon>
    </lineage>
</organism>
<dbReference type="GO" id="GO:0008955">
    <property type="term" value="F:peptidoglycan glycosyltransferase activity"/>
    <property type="evidence" value="ECO:0007669"/>
    <property type="project" value="UniProtKB-EC"/>
</dbReference>
<evidence type="ECO:0000313" key="24">
    <source>
        <dbReference type="Proteomes" id="UP000218387"/>
    </source>
</evidence>
<keyword evidence="10 22" id="KW-1133">Transmembrane helix</keyword>
<protein>
    <recommendedName>
        <fullName evidence="17">Probable peptidoglycan glycosyltransferase FtsW</fullName>
        <ecNumber evidence="19">2.4.99.28</ecNumber>
    </recommendedName>
    <alternativeName>
        <fullName evidence="18">Cell division protein FtsW</fullName>
    </alternativeName>
    <alternativeName>
        <fullName evidence="15">Cell wall polymerase</fullName>
    </alternativeName>
    <alternativeName>
        <fullName evidence="14">Peptidoglycan polymerase</fullName>
    </alternativeName>
</protein>
<evidence type="ECO:0000256" key="8">
    <source>
        <dbReference type="ARBA" id="ARBA00022960"/>
    </source>
</evidence>
<evidence type="ECO:0000256" key="22">
    <source>
        <dbReference type="SAM" id="Phobius"/>
    </source>
</evidence>
<keyword evidence="4" id="KW-0132">Cell division</keyword>
<accession>A0A2A5TA17</accession>
<comment type="subcellular location">
    <subcellularLocation>
        <location evidence="1">Cell membrane</location>
        <topology evidence="1">Multi-pass membrane protein</topology>
    </subcellularLocation>
</comment>
<dbReference type="GO" id="GO:0032153">
    <property type="term" value="C:cell division site"/>
    <property type="evidence" value="ECO:0007669"/>
    <property type="project" value="TreeGrafter"/>
</dbReference>
<dbReference type="Pfam" id="PF01098">
    <property type="entry name" value="FTSW_RODA_SPOVE"/>
    <property type="match status" value="1"/>
</dbReference>
<dbReference type="GO" id="GO:0051301">
    <property type="term" value="P:cell division"/>
    <property type="evidence" value="ECO:0007669"/>
    <property type="project" value="UniProtKB-KW"/>
</dbReference>
<evidence type="ECO:0000256" key="4">
    <source>
        <dbReference type="ARBA" id="ARBA00022618"/>
    </source>
</evidence>
<evidence type="ECO:0000256" key="16">
    <source>
        <dbReference type="ARBA" id="ARBA00038053"/>
    </source>
</evidence>
<dbReference type="KEGG" id="emt:CPZ25_004925"/>